<accession>A0A0E9WWX4</accession>
<organism evidence="1">
    <name type="scientific">Anguilla anguilla</name>
    <name type="common">European freshwater eel</name>
    <name type="synonym">Muraena anguilla</name>
    <dbReference type="NCBI Taxonomy" id="7936"/>
    <lineage>
        <taxon>Eukaryota</taxon>
        <taxon>Metazoa</taxon>
        <taxon>Chordata</taxon>
        <taxon>Craniata</taxon>
        <taxon>Vertebrata</taxon>
        <taxon>Euteleostomi</taxon>
        <taxon>Actinopterygii</taxon>
        <taxon>Neopterygii</taxon>
        <taxon>Teleostei</taxon>
        <taxon>Anguilliformes</taxon>
        <taxon>Anguillidae</taxon>
        <taxon>Anguilla</taxon>
    </lineage>
</organism>
<reference evidence="1" key="1">
    <citation type="submission" date="2014-11" db="EMBL/GenBank/DDBJ databases">
        <authorList>
            <person name="Amaro Gonzalez C."/>
        </authorList>
    </citation>
    <scope>NUCLEOTIDE SEQUENCE</scope>
</reference>
<sequence length="79" mass="9086">MLPITDKKKWYWLWFFLKSRWSLTACLLPPSCVCVFFDPRCSACYQSSASISTIGLLNRNPNPHLLSEIDVGSVLWGYI</sequence>
<reference evidence="1" key="2">
    <citation type="journal article" date="2015" name="Fish Shellfish Immunol.">
        <title>Early steps in the European eel (Anguilla anguilla)-Vibrio vulnificus interaction in the gills: Role of the RtxA13 toxin.</title>
        <authorList>
            <person name="Callol A."/>
            <person name="Pajuelo D."/>
            <person name="Ebbesson L."/>
            <person name="Teles M."/>
            <person name="MacKenzie S."/>
            <person name="Amaro C."/>
        </authorList>
    </citation>
    <scope>NUCLEOTIDE SEQUENCE</scope>
</reference>
<protein>
    <submittedName>
        <fullName evidence="1">Uncharacterized protein</fullName>
    </submittedName>
</protein>
<proteinExistence type="predicted"/>
<evidence type="ECO:0000313" key="1">
    <source>
        <dbReference type="EMBL" id="JAH94952.1"/>
    </source>
</evidence>
<name>A0A0E9WWX4_ANGAN</name>
<dbReference type="AlphaFoldDB" id="A0A0E9WWX4"/>
<dbReference type="EMBL" id="GBXM01013625">
    <property type="protein sequence ID" value="JAH94952.1"/>
    <property type="molecule type" value="Transcribed_RNA"/>
</dbReference>